<organism evidence="5 6">
    <name type="scientific">Marinobacterium lutimaris</name>
    <dbReference type="NCBI Taxonomy" id="568106"/>
    <lineage>
        <taxon>Bacteria</taxon>
        <taxon>Pseudomonadati</taxon>
        <taxon>Pseudomonadota</taxon>
        <taxon>Gammaproteobacteria</taxon>
        <taxon>Oceanospirillales</taxon>
        <taxon>Oceanospirillaceae</taxon>
        <taxon>Marinobacterium</taxon>
    </lineage>
</organism>
<name>A0A1H6CZC9_9GAMM</name>
<dbReference type="AlphaFoldDB" id="A0A1H6CZC9"/>
<dbReference type="InterPro" id="IPR011991">
    <property type="entry name" value="ArsR-like_HTH"/>
</dbReference>
<dbReference type="PANTHER" id="PTHR30154:SF34">
    <property type="entry name" value="TRANSCRIPTIONAL REGULATOR AZLB"/>
    <property type="match status" value="1"/>
</dbReference>
<dbReference type="Proteomes" id="UP000236745">
    <property type="component" value="Unassembled WGS sequence"/>
</dbReference>
<dbReference type="InterPro" id="IPR019885">
    <property type="entry name" value="Tscrpt_reg_HTH_AsnC-type_CS"/>
</dbReference>
<dbReference type="EMBL" id="FNVQ01000004">
    <property type="protein sequence ID" value="SEG78499.1"/>
    <property type="molecule type" value="Genomic_DNA"/>
</dbReference>
<dbReference type="PRINTS" id="PR00033">
    <property type="entry name" value="HTHASNC"/>
</dbReference>
<keyword evidence="1" id="KW-0805">Transcription regulation</keyword>
<dbReference type="Gene3D" id="3.30.70.920">
    <property type="match status" value="1"/>
</dbReference>
<dbReference type="InterPro" id="IPR019887">
    <property type="entry name" value="Tscrpt_reg_AsnC/Lrp_C"/>
</dbReference>
<evidence type="ECO:0000256" key="2">
    <source>
        <dbReference type="ARBA" id="ARBA00023125"/>
    </source>
</evidence>
<dbReference type="GO" id="GO:0043565">
    <property type="term" value="F:sequence-specific DNA binding"/>
    <property type="evidence" value="ECO:0007669"/>
    <property type="project" value="InterPro"/>
</dbReference>
<dbReference type="PROSITE" id="PS50956">
    <property type="entry name" value="HTH_ASNC_2"/>
    <property type="match status" value="1"/>
</dbReference>
<evidence type="ECO:0000313" key="6">
    <source>
        <dbReference type="Proteomes" id="UP000236745"/>
    </source>
</evidence>
<accession>A0A1H6CZC9</accession>
<evidence type="ECO:0000259" key="4">
    <source>
        <dbReference type="PROSITE" id="PS50956"/>
    </source>
</evidence>
<protein>
    <submittedName>
        <fullName evidence="5">Transcriptional regulator, AsnC family</fullName>
    </submittedName>
</protein>
<dbReference type="RefSeq" id="WP_235009195.1">
    <property type="nucleotide sequence ID" value="NZ_FNVQ01000004.1"/>
</dbReference>
<dbReference type="PANTHER" id="PTHR30154">
    <property type="entry name" value="LEUCINE-RESPONSIVE REGULATORY PROTEIN"/>
    <property type="match status" value="1"/>
</dbReference>
<dbReference type="SUPFAM" id="SSF46785">
    <property type="entry name" value="Winged helix' DNA-binding domain"/>
    <property type="match status" value="1"/>
</dbReference>
<dbReference type="GO" id="GO:0005829">
    <property type="term" value="C:cytosol"/>
    <property type="evidence" value="ECO:0007669"/>
    <property type="project" value="TreeGrafter"/>
</dbReference>
<keyword evidence="6" id="KW-1185">Reference proteome</keyword>
<dbReference type="PROSITE" id="PS00519">
    <property type="entry name" value="HTH_ASNC_1"/>
    <property type="match status" value="1"/>
</dbReference>
<keyword evidence="3" id="KW-0804">Transcription</keyword>
<dbReference type="SUPFAM" id="SSF54909">
    <property type="entry name" value="Dimeric alpha+beta barrel"/>
    <property type="match status" value="1"/>
</dbReference>
<dbReference type="CDD" id="cd00090">
    <property type="entry name" value="HTH_ARSR"/>
    <property type="match status" value="1"/>
</dbReference>
<sequence>MRIRLDDRDIQMLSILQREGRITKTELARRVNLSPTPCWERLQHLEKLGVIEGYGARIAWSALSRQTIVFMEAELNSHQAADFDRFERAMQEQPEVLECYALGGGIDYMLKVIAPSVDDYQRFVDRMLNADIGLRRYYTYIVTKRVKDTEFVPDSLLETLKS</sequence>
<feature type="domain" description="HTH asnC-type" evidence="4">
    <location>
        <begin position="5"/>
        <end position="66"/>
    </location>
</feature>
<dbReference type="InterPro" id="IPR036390">
    <property type="entry name" value="WH_DNA-bd_sf"/>
</dbReference>
<dbReference type="GO" id="GO:0006355">
    <property type="term" value="P:regulation of DNA-templated transcription"/>
    <property type="evidence" value="ECO:0007669"/>
    <property type="project" value="UniProtKB-ARBA"/>
</dbReference>
<dbReference type="SMART" id="SM00344">
    <property type="entry name" value="HTH_ASNC"/>
    <property type="match status" value="1"/>
</dbReference>
<evidence type="ECO:0000256" key="1">
    <source>
        <dbReference type="ARBA" id="ARBA00023015"/>
    </source>
</evidence>
<dbReference type="InterPro" id="IPR011008">
    <property type="entry name" value="Dimeric_a/b-barrel"/>
</dbReference>
<dbReference type="Pfam" id="PF01037">
    <property type="entry name" value="AsnC_trans_reg"/>
    <property type="match status" value="1"/>
</dbReference>
<reference evidence="5 6" key="1">
    <citation type="submission" date="2016-10" db="EMBL/GenBank/DDBJ databases">
        <authorList>
            <person name="de Groot N.N."/>
        </authorList>
    </citation>
    <scope>NUCLEOTIDE SEQUENCE [LARGE SCALE GENOMIC DNA]</scope>
    <source>
        <strain evidence="5 6">DSM 22012</strain>
    </source>
</reference>
<dbReference type="GO" id="GO:0043200">
    <property type="term" value="P:response to amino acid"/>
    <property type="evidence" value="ECO:0007669"/>
    <property type="project" value="TreeGrafter"/>
</dbReference>
<keyword evidence="2" id="KW-0238">DNA-binding</keyword>
<proteinExistence type="predicted"/>
<dbReference type="InterPro" id="IPR019888">
    <property type="entry name" value="Tscrpt_reg_AsnC-like"/>
</dbReference>
<evidence type="ECO:0000313" key="5">
    <source>
        <dbReference type="EMBL" id="SEG78499.1"/>
    </source>
</evidence>
<gene>
    <name evidence="5" type="ORF">SAMN05444390_104376</name>
</gene>
<dbReference type="InterPro" id="IPR000485">
    <property type="entry name" value="AsnC-type_HTH_dom"/>
</dbReference>
<dbReference type="Pfam" id="PF13412">
    <property type="entry name" value="HTH_24"/>
    <property type="match status" value="1"/>
</dbReference>
<dbReference type="Gene3D" id="1.10.10.10">
    <property type="entry name" value="Winged helix-like DNA-binding domain superfamily/Winged helix DNA-binding domain"/>
    <property type="match status" value="1"/>
</dbReference>
<dbReference type="InterPro" id="IPR036388">
    <property type="entry name" value="WH-like_DNA-bd_sf"/>
</dbReference>
<evidence type="ECO:0000256" key="3">
    <source>
        <dbReference type="ARBA" id="ARBA00023163"/>
    </source>
</evidence>